<evidence type="ECO:0000313" key="2">
    <source>
        <dbReference type="Proteomes" id="UP000027195"/>
    </source>
</evidence>
<dbReference type="EMBL" id="KL198017">
    <property type="protein sequence ID" value="KDQ20581.1"/>
    <property type="molecule type" value="Genomic_DNA"/>
</dbReference>
<organism evidence="1 2">
    <name type="scientific">Botryobasidium botryosum (strain FD-172 SS1)</name>
    <dbReference type="NCBI Taxonomy" id="930990"/>
    <lineage>
        <taxon>Eukaryota</taxon>
        <taxon>Fungi</taxon>
        <taxon>Dikarya</taxon>
        <taxon>Basidiomycota</taxon>
        <taxon>Agaricomycotina</taxon>
        <taxon>Agaricomycetes</taxon>
        <taxon>Cantharellales</taxon>
        <taxon>Botryobasidiaceae</taxon>
        <taxon>Botryobasidium</taxon>
    </lineage>
</organism>
<dbReference type="InParanoid" id="A0A067N9W1"/>
<gene>
    <name evidence="1" type="ORF">BOTBODRAFT_311912</name>
</gene>
<reference evidence="2" key="1">
    <citation type="journal article" date="2014" name="Proc. Natl. Acad. Sci. U.S.A.">
        <title>Extensive sampling of basidiomycete genomes demonstrates inadequacy of the white-rot/brown-rot paradigm for wood decay fungi.</title>
        <authorList>
            <person name="Riley R."/>
            <person name="Salamov A.A."/>
            <person name="Brown D.W."/>
            <person name="Nagy L.G."/>
            <person name="Floudas D."/>
            <person name="Held B.W."/>
            <person name="Levasseur A."/>
            <person name="Lombard V."/>
            <person name="Morin E."/>
            <person name="Otillar R."/>
            <person name="Lindquist E.A."/>
            <person name="Sun H."/>
            <person name="LaButti K.M."/>
            <person name="Schmutz J."/>
            <person name="Jabbour D."/>
            <person name="Luo H."/>
            <person name="Baker S.E."/>
            <person name="Pisabarro A.G."/>
            <person name="Walton J.D."/>
            <person name="Blanchette R.A."/>
            <person name="Henrissat B."/>
            <person name="Martin F."/>
            <person name="Cullen D."/>
            <person name="Hibbett D.S."/>
            <person name="Grigoriev I.V."/>
        </authorList>
    </citation>
    <scope>NUCLEOTIDE SEQUENCE [LARGE SCALE GENOMIC DNA]</scope>
    <source>
        <strain evidence="2">FD-172 SS1</strain>
    </source>
</reference>
<sequence length="73" mass="8536">MTSPWQPRRTLRAALFAANLRAFAGVRRRRRRRRVKRTLSAMACDVGEPMSCKNKIRSRSRTSVYASILWSRL</sequence>
<protein>
    <submittedName>
        <fullName evidence="1">Uncharacterized protein</fullName>
    </submittedName>
</protein>
<dbReference type="AlphaFoldDB" id="A0A067N9W1"/>
<accession>A0A067N9W1</accession>
<name>A0A067N9W1_BOTB1</name>
<dbReference type="Proteomes" id="UP000027195">
    <property type="component" value="Unassembled WGS sequence"/>
</dbReference>
<keyword evidence="2" id="KW-1185">Reference proteome</keyword>
<evidence type="ECO:0000313" key="1">
    <source>
        <dbReference type="EMBL" id="KDQ20581.1"/>
    </source>
</evidence>
<dbReference type="HOGENOM" id="CLU_2704498_0_0_1"/>
<proteinExistence type="predicted"/>